<gene>
    <name evidence="3" type="ORF">BV898_02249</name>
</gene>
<dbReference type="Proteomes" id="UP000192578">
    <property type="component" value="Unassembled WGS sequence"/>
</dbReference>
<dbReference type="AlphaFoldDB" id="A0A1W0X9G0"/>
<evidence type="ECO:0000256" key="1">
    <source>
        <dbReference type="SAM" id="MobiDB-lite"/>
    </source>
</evidence>
<sequence>MQMHFENDIPLLKQKDILSPLYRTKRKQYAMLLDRFHQYSIKPHLESLREHEKELDRLKMRNDRRNILQTRTEACRTLQQIRVDLVDLGRIKEQALCPEDQDYFEERGVPMRVELLRAAASLLEKHPDVKKPAQEQDDILLDEEEKSQGYALAAEELDRERDRVADRQDLLLRVETIHTDVEHVAGIMDEFWTLIEAQGRQVSTIEGNIAEADNSTIQGAKELAIAAKYKTAMYPLAGAVIGGVIAGPIGMLSGLKLAGLVSAAAGTFIGWKGGNVWRRRALLTLPFEMLPGDTEVELTPRDASDIPVENPNKKGD</sequence>
<dbReference type="Gene3D" id="1.20.5.110">
    <property type="match status" value="1"/>
</dbReference>
<comment type="caution">
    <text evidence="3">The sequence shown here is derived from an EMBL/GenBank/DDBJ whole genome shotgun (WGS) entry which is preliminary data.</text>
</comment>
<dbReference type="EMBL" id="MTYJ01000009">
    <property type="protein sequence ID" value="OQV23901.1"/>
    <property type="molecule type" value="Genomic_DNA"/>
</dbReference>
<feature type="domain" description="STX17-like N-terminal" evidence="2">
    <location>
        <begin position="27"/>
        <end position="127"/>
    </location>
</feature>
<organism evidence="3 4">
    <name type="scientific">Hypsibius exemplaris</name>
    <name type="common">Freshwater tardigrade</name>
    <dbReference type="NCBI Taxonomy" id="2072580"/>
    <lineage>
        <taxon>Eukaryota</taxon>
        <taxon>Metazoa</taxon>
        <taxon>Ecdysozoa</taxon>
        <taxon>Tardigrada</taxon>
        <taxon>Eutardigrada</taxon>
        <taxon>Parachela</taxon>
        <taxon>Hypsibioidea</taxon>
        <taxon>Hypsibiidae</taxon>
        <taxon>Hypsibius</taxon>
    </lineage>
</organism>
<reference evidence="4" key="1">
    <citation type="submission" date="2017-01" db="EMBL/GenBank/DDBJ databases">
        <title>Comparative genomics of anhydrobiosis in the tardigrade Hypsibius dujardini.</title>
        <authorList>
            <person name="Yoshida Y."/>
            <person name="Koutsovoulos G."/>
            <person name="Laetsch D."/>
            <person name="Stevens L."/>
            <person name="Kumar S."/>
            <person name="Horikawa D."/>
            <person name="Ishino K."/>
            <person name="Komine S."/>
            <person name="Tomita M."/>
            <person name="Blaxter M."/>
            <person name="Arakawa K."/>
        </authorList>
    </citation>
    <scope>NUCLEOTIDE SEQUENCE [LARGE SCALE GENOMIC DNA]</scope>
    <source>
        <strain evidence="4">Z151</strain>
    </source>
</reference>
<evidence type="ECO:0000313" key="4">
    <source>
        <dbReference type="Proteomes" id="UP000192578"/>
    </source>
</evidence>
<evidence type="ECO:0000259" key="2">
    <source>
        <dbReference type="Pfam" id="PF26585"/>
    </source>
</evidence>
<dbReference type="OrthoDB" id="10055998at2759"/>
<dbReference type="Pfam" id="PF26585">
    <property type="entry name" value="STX17_N"/>
    <property type="match status" value="1"/>
</dbReference>
<keyword evidence="4" id="KW-1185">Reference proteome</keyword>
<protein>
    <recommendedName>
        <fullName evidence="2">STX17-like N-terminal domain-containing protein</fullName>
    </recommendedName>
</protein>
<dbReference type="SUPFAM" id="SSF58038">
    <property type="entry name" value="SNARE fusion complex"/>
    <property type="match status" value="1"/>
</dbReference>
<proteinExistence type="predicted"/>
<name>A0A1W0X9G0_HYPEX</name>
<dbReference type="InterPro" id="IPR059001">
    <property type="entry name" value="STX17_N"/>
</dbReference>
<evidence type="ECO:0000313" key="3">
    <source>
        <dbReference type="EMBL" id="OQV23901.1"/>
    </source>
</evidence>
<feature type="region of interest" description="Disordered" evidence="1">
    <location>
        <begin position="296"/>
        <end position="316"/>
    </location>
</feature>
<accession>A0A1W0X9G0</accession>